<proteinExistence type="predicted"/>
<sequence>MRGKNTSFINWGLPVITVLSFLLVWQILVMQGFIPAKTLSTPLQVFETLIAKFSDTSPDGATLQQHILQSLKIALSGLMLGILVGTPLGLLMGWYKTVDRLVKPIFELIRPIPPIAWIPLTILWIGVGDFAKICIIFLSAFIPCVLNSQAGIRQTVPVLINMAKTFGASNFEIFYSIGVPSAIPMIFAGIRIALGNAWSTLVAAELLAANMGLGYMITMGRQFQRIDIIILGMMTIGLLGFIITTIFGKIEKIMMKGRV</sequence>
<keyword evidence="2" id="KW-1185">Reference proteome</keyword>
<evidence type="ECO:0000313" key="2">
    <source>
        <dbReference type="Proteomes" id="UP000188637"/>
    </source>
</evidence>
<comment type="caution">
    <text evidence="1">The sequence shown here is derived from an EMBL/GenBank/DDBJ whole genome shotgun (WGS) entry which is preliminary data.</text>
</comment>
<protein>
    <submittedName>
        <fullName evidence="1">ABC transporter permease</fullName>
    </submittedName>
</protein>
<accession>A0ACC8XJB7</accession>
<evidence type="ECO:0000313" key="1">
    <source>
        <dbReference type="EMBL" id="ONI46553.1"/>
    </source>
</evidence>
<name>A0ACC8XJB7_9FIRM</name>
<organism evidence="1 2">
    <name type="scientific">Candidatus Epulonipiscium fishelsonii</name>
    <dbReference type="NCBI Taxonomy" id="77094"/>
    <lineage>
        <taxon>Bacteria</taxon>
        <taxon>Bacillati</taxon>
        <taxon>Bacillota</taxon>
        <taxon>Clostridia</taxon>
        <taxon>Lachnospirales</taxon>
        <taxon>Lachnospiraceae</taxon>
        <taxon>Candidatus Epulonipiscium</taxon>
    </lineage>
</organism>
<dbReference type="Proteomes" id="UP000188637">
    <property type="component" value="Unassembled WGS sequence"/>
</dbReference>
<reference evidence="1" key="1">
    <citation type="submission" date="2016-08" db="EMBL/GenBank/DDBJ databases">
        <authorList>
            <person name="Ngugi D.K."/>
            <person name="Miyake S."/>
            <person name="Stingl U."/>
        </authorList>
    </citation>
    <scope>NUCLEOTIDE SEQUENCE</scope>
    <source>
        <strain evidence="1">SCG-D08WGA-EpuloA1</strain>
    </source>
</reference>
<gene>
    <name evidence="1" type="ORF">AN640_03135</name>
</gene>
<dbReference type="EMBL" id="LJHD01000003">
    <property type="protein sequence ID" value="ONI46553.1"/>
    <property type="molecule type" value="Genomic_DNA"/>
</dbReference>